<evidence type="ECO:0000313" key="1">
    <source>
        <dbReference type="EMBL" id="KYG60928.1"/>
    </source>
</evidence>
<dbReference type="EMBL" id="LUKF01000018">
    <property type="protein sequence ID" value="KYG60928.1"/>
    <property type="molecule type" value="Genomic_DNA"/>
</dbReference>
<dbReference type="AlphaFoldDB" id="A0A150WDL7"/>
<dbReference type="Proteomes" id="UP000075391">
    <property type="component" value="Unassembled WGS sequence"/>
</dbReference>
<gene>
    <name evidence="1" type="ORF">AZI85_10770</name>
</gene>
<protein>
    <submittedName>
        <fullName evidence="1">Uncharacterized protein</fullName>
    </submittedName>
</protein>
<evidence type="ECO:0000313" key="2">
    <source>
        <dbReference type="Proteomes" id="UP000075391"/>
    </source>
</evidence>
<sequence>MLPPKDDPRWMSLVVNQDELPLQALASKMIITRVRHLVGGNPSSEKMGEAVTIAYEFFKKNEHAVSEDIKCIFGRGS</sequence>
<organism evidence="1 2">
    <name type="scientific">Bdellovibrio bacteriovorus</name>
    <dbReference type="NCBI Taxonomy" id="959"/>
    <lineage>
        <taxon>Bacteria</taxon>
        <taxon>Pseudomonadati</taxon>
        <taxon>Bdellovibrionota</taxon>
        <taxon>Bdellovibrionia</taxon>
        <taxon>Bdellovibrionales</taxon>
        <taxon>Pseudobdellovibrionaceae</taxon>
        <taxon>Bdellovibrio</taxon>
    </lineage>
</organism>
<dbReference type="RefSeq" id="WP_063244770.1">
    <property type="nucleotide sequence ID" value="NZ_LUKF01000018.1"/>
</dbReference>
<dbReference type="OrthoDB" id="5458712at2"/>
<reference evidence="1 2" key="1">
    <citation type="submission" date="2016-03" db="EMBL/GenBank/DDBJ databases">
        <authorList>
            <person name="Ploux O."/>
        </authorList>
    </citation>
    <scope>NUCLEOTIDE SEQUENCE [LARGE SCALE GENOMIC DNA]</scope>
    <source>
        <strain evidence="1 2">BER2</strain>
    </source>
</reference>
<accession>A0A150WDL7</accession>
<name>A0A150WDL7_BDEBC</name>
<proteinExistence type="predicted"/>
<comment type="caution">
    <text evidence="1">The sequence shown here is derived from an EMBL/GenBank/DDBJ whole genome shotgun (WGS) entry which is preliminary data.</text>
</comment>